<reference evidence="10" key="1">
    <citation type="submission" date="2007-04" db="EMBL/GenBank/DDBJ databases">
        <title>Annotation of Pediculus humanus corporis strain USDA.</title>
        <authorList>
            <person name="Kirkness E."/>
            <person name="Hannick L."/>
            <person name="Hass B."/>
            <person name="Bruggner R."/>
            <person name="Lawson D."/>
            <person name="Bidwell S."/>
            <person name="Joardar V."/>
            <person name="Caler E."/>
            <person name="Walenz B."/>
            <person name="Inman J."/>
            <person name="Schobel S."/>
            <person name="Galinsky K."/>
            <person name="Amedeo P."/>
            <person name="Strausberg R."/>
        </authorList>
    </citation>
    <scope>NUCLEOTIDE SEQUENCE</scope>
    <source>
        <strain evidence="10">USDA</strain>
    </source>
</reference>
<dbReference type="HOGENOM" id="CLU_036368_2_2_1"/>
<keyword evidence="12" id="KW-1185">Reference proteome</keyword>
<evidence type="ECO:0000256" key="3">
    <source>
        <dbReference type="ARBA" id="ARBA00012640"/>
    </source>
</evidence>
<dbReference type="PANTHER" id="PTHR43344">
    <property type="entry name" value="PHOSPHOSERINE PHOSPHATASE"/>
    <property type="match status" value="1"/>
</dbReference>
<dbReference type="EC" id="3.1.3.3" evidence="3"/>
<dbReference type="EMBL" id="DS235855">
    <property type="protein sequence ID" value="EEB19002.1"/>
    <property type="molecule type" value="Genomic_DNA"/>
</dbReference>
<keyword evidence="7 10" id="KW-0378">Hydrolase</keyword>
<reference evidence="10" key="2">
    <citation type="submission" date="2007-04" db="EMBL/GenBank/DDBJ databases">
        <title>The genome of the human body louse.</title>
        <authorList>
            <consortium name="The Human Body Louse Genome Consortium"/>
            <person name="Kirkness E."/>
            <person name="Walenz B."/>
            <person name="Hass B."/>
            <person name="Bruggner R."/>
            <person name="Strausberg R."/>
        </authorList>
    </citation>
    <scope>NUCLEOTIDE SEQUENCE</scope>
    <source>
        <strain evidence="10">USDA</strain>
    </source>
</reference>
<dbReference type="CTD" id="8235697"/>
<gene>
    <name evidence="11" type="primary">8235697</name>
    <name evidence="10" type="ORF">Phum_PHUM545350</name>
</gene>
<evidence type="ECO:0000256" key="1">
    <source>
        <dbReference type="ARBA" id="ARBA00001946"/>
    </source>
</evidence>
<dbReference type="AlphaFoldDB" id="E0W046"/>
<dbReference type="RefSeq" id="XP_002431740.1">
    <property type="nucleotide sequence ID" value="XM_002431695.1"/>
</dbReference>
<dbReference type="GO" id="GO:0006564">
    <property type="term" value="P:L-serine biosynthetic process"/>
    <property type="evidence" value="ECO:0007669"/>
    <property type="project" value="UniProtKB-KW"/>
</dbReference>
<dbReference type="PANTHER" id="PTHR43344:SF2">
    <property type="entry name" value="PHOSPHOSERINE PHOSPHATASE"/>
    <property type="match status" value="1"/>
</dbReference>
<dbReference type="Gene3D" id="3.40.50.1000">
    <property type="entry name" value="HAD superfamily/HAD-like"/>
    <property type="match status" value="1"/>
</dbReference>
<evidence type="ECO:0000256" key="4">
    <source>
        <dbReference type="ARBA" id="ARBA00015196"/>
    </source>
</evidence>
<comment type="pathway">
    <text evidence="2">Amino-acid biosynthesis; L-serine biosynthesis; L-serine from 3-phospho-D-glycerate: step 3/3.</text>
</comment>
<dbReference type="InParanoid" id="E0W046"/>
<name>E0W046_PEDHC</name>
<evidence type="ECO:0000256" key="6">
    <source>
        <dbReference type="ARBA" id="ARBA00022723"/>
    </source>
</evidence>
<evidence type="ECO:0000313" key="10">
    <source>
        <dbReference type="EMBL" id="EEB19002.1"/>
    </source>
</evidence>
<keyword evidence="8" id="KW-0460">Magnesium</keyword>
<dbReference type="VEuPathDB" id="VectorBase:PHUM545350"/>
<dbReference type="eggNOG" id="KOG1615">
    <property type="taxonomic scope" value="Eukaryota"/>
</dbReference>
<dbReference type="GeneID" id="8235697"/>
<evidence type="ECO:0000256" key="5">
    <source>
        <dbReference type="ARBA" id="ARBA00022605"/>
    </source>
</evidence>
<dbReference type="EnsemblMetazoa" id="PHUM545350-RA">
    <property type="protein sequence ID" value="PHUM545350-PA"/>
    <property type="gene ID" value="PHUM545350"/>
</dbReference>
<dbReference type="OMA" id="NRIYANE"/>
<reference evidence="11" key="3">
    <citation type="submission" date="2021-02" db="UniProtKB">
        <authorList>
            <consortium name="EnsemblMetazoa"/>
        </authorList>
    </citation>
    <scope>IDENTIFICATION</scope>
    <source>
        <strain evidence="11">USDA</strain>
    </source>
</reference>
<evidence type="ECO:0000256" key="7">
    <source>
        <dbReference type="ARBA" id="ARBA00022801"/>
    </source>
</evidence>
<protein>
    <recommendedName>
        <fullName evidence="4">Phosphoserine phosphatase</fullName>
        <ecNumber evidence="3">3.1.3.3</ecNumber>
    </recommendedName>
</protein>
<accession>E0W046</accession>
<dbReference type="KEGG" id="phu:Phum_PHUM545350"/>
<dbReference type="GO" id="GO:0036424">
    <property type="term" value="F:L-phosphoserine phosphatase activity"/>
    <property type="evidence" value="ECO:0007669"/>
    <property type="project" value="TreeGrafter"/>
</dbReference>
<sequence>MFASTAEAMNKGLDYRESLRQRLEIMSPTEKQLEEFIKLHPTTLTPGIDKLVKILHERKVDVYLVSGGFRKIIEPIRIMLEIPEKNLYANRFIFKNGKYEGFDLNEPTSGNRGKAKVATLLKEKFSYKKLVMVGDGCFHW</sequence>
<evidence type="ECO:0000313" key="12">
    <source>
        <dbReference type="Proteomes" id="UP000009046"/>
    </source>
</evidence>
<proteinExistence type="predicted"/>
<evidence type="ECO:0000256" key="8">
    <source>
        <dbReference type="ARBA" id="ARBA00022842"/>
    </source>
</evidence>
<dbReference type="Gene3D" id="1.10.150.210">
    <property type="entry name" value="Phosphoserine phosphatase, domain 2"/>
    <property type="match status" value="1"/>
</dbReference>
<dbReference type="Proteomes" id="UP000009046">
    <property type="component" value="Unassembled WGS sequence"/>
</dbReference>
<dbReference type="STRING" id="121224.E0W046"/>
<dbReference type="EMBL" id="AAZO01006624">
    <property type="status" value="NOT_ANNOTATED_CDS"/>
    <property type="molecule type" value="Genomic_DNA"/>
</dbReference>
<dbReference type="NCBIfam" id="TIGR01488">
    <property type="entry name" value="HAD-SF-IB"/>
    <property type="match status" value="1"/>
</dbReference>
<dbReference type="GO" id="GO:0005737">
    <property type="term" value="C:cytoplasm"/>
    <property type="evidence" value="ECO:0007669"/>
    <property type="project" value="TreeGrafter"/>
</dbReference>
<evidence type="ECO:0000256" key="2">
    <source>
        <dbReference type="ARBA" id="ARBA00005135"/>
    </source>
</evidence>
<evidence type="ECO:0000256" key="9">
    <source>
        <dbReference type="ARBA" id="ARBA00023299"/>
    </source>
</evidence>
<organism>
    <name type="scientific">Pediculus humanus subsp. corporis</name>
    <name type="common">Body louse</name>
    <dbReference type="NCBI Taxonomy" id="121224"/>
    <lineage>
        <taxon>Eukaryota</taxon>
        <taxon>Metazoa</taxon>
        <taxon>Ecdysozoa</taxon>
        <taxon>Arthropoda</taxon>
        <taxon>Hexapoda</taxon>
        <taxon>Insecta</taxon>
        <taxon>Pterygota</taxon>
        <taxon>Neoptera</taxon>
        <taxon>Paraneoptera</taxon>
        <taxon>Psocodea</taxon>
        <taxon>Troctomorpha</taxon>
        <taxon>Phthiraptera</taxon>
        <taxon>Anoplura</taxon>
        <taxon>Pediculidae</taxon>
        <taxon>Pediculus</taxon>
    </lineage>
</organism>
<dbReference type="Pfam" id="PF00702">
    <property type="entry name" value="Hydrolase"/>
    <property type="match status" value="1"/>
</dbReference>
<dbReference type="GO" id="GO:0000287">
    <property type="term" value="F:magnesium ion binding"/>
    <property type="evidence" value="ECO:0007669"/>
    <property type="project" value="TreeGrafter"/>
</dbReference>
<keyword evidence="6" id="KW-0479">Metal-binding</keyword>
<comment type="cofactor">
    <cofactor evidence="1">
        <name>Mg(2+)</name>
        <dbReference type="ChEBI" id="CHEBI:18420"/>
    </cofactor>
</comment>
<dbReference type="InterPro" id="IPR050582">
    <property type="entry name" value="HAD-like_SerB"/>
</dbReference>
<keyword evidence="9" id="KW-0718">Serine biosynthesis</keyword>
<keyword evidence="5" id="KW-0028">Amino-acid biosynthesis</keyword>
<evidence type="ECO:0000313" key="11">
    <source>
        <dbReference type="EnsemblMetazoa" id="PHUM545350-PA"/>
    </source>
</evidence>
<dbReference type="OrthoDB" id="27226at2759"/>
<dbReference type="InterPro" id="IPR023214">
    <property type="entry name" value="HAD_sf"/>
</dbReference>
<dbReference type="InterPro" id="IPR036412">
    <property type="entry name" value="HAD-like_sf"/>
</dbReference>
<dbReference type="SUPFAM" id="SSF56784">
    <property type="entry name" value="HAD-like"/>
    <property type="match status" value="1"/>
</dbReference>